<gene>
    <name evidence="3" type="primary">embR</name>
    <name evidence="3" type="ORF">Mal48_49190</name>
</gene>
<dbReference type="SUPFAM" id="SSF49879">
    <property type="entry name" value="SMAD/FHA domain"/>
    <property type="match status" value="1"/>
</dbReference>
<dbReference type="Proteomes" id="UP000315724">
    <property type="component" value="Chromosome"/>
</dbReference>
<proteinExistence type="predicted"/>
<dbReference type="Pfam" id="PF00498">
    <property type="entry name" value="FHA"/>
    <property type="match status" value="1"/>
</dbReference>
<dbReference type="OrthoDB" id="277679at2"/>
<dbReference type="InterPro" id="IPR008984">
    <property type="entry name" value="SMAD_FHA_dom_sf"/>
</dbReference>
<evidence type="ECO:0000259" key="2">
    <source>
        <dbReference type="PROSITE" id="PS50006"/>
    </source>
</evidence>
<feature type="region of interest" description="Disordered" evidence="1">
    <location>
        <begin position="95"/>
        <end position="125"/>
    </location>
</feature>
<keyword evidence="4" id="KW-1185">Reference proteome</keyword>
<sequence length="164" mass="18276">MPMILVSLDDGAPIIINKAVVFFGRSHECDIVLAQSRKVSRKHCCLAQINESYLVRDLGSMNGVRVNEQKADPELPLEVGDELWVGDVGFRFQPHSSDQGVPVQRPENTISETSEKMAPKKDAPNKFLNVAPPSLEHPVAIPEESKEFIIEESIQQQIIDSDEE</sequence>
<feature type="compositionally biased region" description="Basic and acidic residues" evidence="1">
    <location>
        <begin position="113"/>
        <end position="124"/>
    </location>
</feature>
<organism evidence="3 4">
    <name type="scientific">Thalassoglobus polymorphus</name>
    <dbReference type="NCBI Taxonomy" id="2527994"/>
    <lineage>
        <taxon>Bacteria</taxon>
        <taxon>Pseudomonadati</taxon>
        <taxon>Planctomycetota</taxon>
        <taxon>Planctomycetia</taxon>
        <taxon>Planctomycetales</taxon>
        <taxon>Planctomycetaceae</taxon>
        <taxon>Thalassoglobus</taxon>
    </lineage>
</organism>
<dbReference type="KEGG" id="tpol:Mal48_49190"/>
<dbReference type="Gene3D" id="2.60.200.20">
    <property type="match status" value="1"/>
</dbReference>
<accession>A0A517QVJ7</accession>
<dbReference type="PROSITE" id="PS50006">
    <property type="entry name" value="FHA_DOMAIN"/>
    <property type="match status" value="1"/>
</dbReference>
<dbReference type="AlphaFoldDB" id="A0A517QVJ7"/>
<dbReference type="CDD" id="cd00060">
    <property type="entry name" value="FHA"/>
    <property type="match status" value="1"/>
</dbReference>
<reference evidence="3 4" key="1">
    <citation type="submission" date="2019-02" db="EMBL/GenBank/DDBJ databases">
        <title>Deep-cultivation of Planctomycetes and their phenomic and genomic characterization uncovers novel biology.</title>
        <authorList>
            <person name="Wiegand S."/>
            <person name="Jogler M."/>
            <person name="Boedeker C."/>
            <person name="Pinto D."/>
            <person name="Vollmers J."/>
            <person name="Rivas-Marin E."/>
            <person name="Kohn T."/>
            <person name="Peeters S.H."/>
            <person name="Heuer A."/>
            <person name="Rast P."/>
            <person name="Oberbeckmann S."/>
            <person name="Bunk B."/>
            <person name="Jeske O."/>
            <person name="Meyerdierks A."/>
            <person name="Storesund J.E."/>
            <person name="Kallscheuer N."/>
            <person name="Luecker S."/>
            <person name="Lage O.M."/>
            <person name="Pohl T."/>
            <person name="Merkel B.J."/>
            <person name="Hornburger P."/>
            <person name="Mueller R.-W."/>
            <person name="Bruemmer F."/>
            <person name="Labrenz M."/>
            <person name="Spormann A.M."/>
            <person name="Op den Camp H."/>
            <person name="Overmann J."/>
            <person name="Amann R."/>
            <person name="Jetten M.S.M."/>
            <person name="Mascher T."/>
            <person name="Medema M.H."/>
            <person name="Devos D.P."/>
            <person name="Kaster A.-K."/>
            <person name="Ovreas L."/>
            <person name="Rohde M."/>
            <person name="Galperin M.Y."/>
            <person name="Jogler C."/>
        </authorList>
    </citation>
    <scope>NUCLEOTIDE SEQUENCE [LARGE SCALE GENOMIC DNA]</scope>
    <source>
        <strain evidence="3 4">Mal48</strain>
    </source>
</reference>
<evidence type="ECO:0000313" key="3">
    <source>
        <dbReference type="EMBL" id="QDT35641.1"/>
    </source>
</evidence>
<name>A0A517QVJ7_9PLAN</name>
<evidence type="ECO:0000256" key="1">
    <source>
        <dbReference type="SAM" id="MobiDB-lite"/>
    </source>
</evidence>
<dbReference type="EMBL" id="CP036267">
    <property type="protein sequence ID" value="QDT35641.1"/>
    <property type="molecule type" value="Genomic_DNA"/>
</dbReference>
<dbReference type="SMART" id="SM00240">
    <property type="entry name" value="FHA"/>
    <property type="match status" value="1"/>
</dbReference>
<feature type="domain" description="FHA" evidence="2">
    <location>
        <begin position="21"/>
        <end position="71"/>
    </location>
</feature>
<evidence type="ECO:0000313" key="4">
    <source>
        <dbReference type="Proteomes" id="UP000315724"/>
    </source>
</evidence>
<dbReference type="InterPro" id="IPR000253">
    <property type="entry name" value="FHA_dom"/>
</dbReference>
<protein>
    <submittedName>
        <fullName evidence="3">Transcriptional regulatory protein EmbR</fullName>
    </submittedName>
</protein>